<dbReference type="Proteomes" id="UP000001396">
    <property type="component" value="Unassembled WGS sequence"/>
</dbReference>
<feature type="signal peptide" evidence="1">
    <location>
        <begin position="1"/>
        <end position="21"/>
    </location>
</feature>
<organism evidence="2 3">
    <name type="scientific">Heterostelium pallidum (strain ATCC 26659 / Pp 5 / PN500)</name>
    <name type="common">Cellular slime mold</name>
    <name type="synonym">Polysphondylium pallidum</name>
    <dbReference type="NCBI Taxonomy" id="670386"/>
    <lineage>
        <taxon>Eukaryota</taxon>
        <taxon>Amoebozoa</taxon>
        <taxon>Evosea</taxon>
        <taxon>Eumycetozoa</taxon>
        <taxon>Dictyostelia</taxon>
        <taxon>Acytosteliales</taxon>
        <taxon>Acytosteliaceae</taxon>
        <taxon>Heterostelium</taxon>
    </lineage>
</organism>
<evidence type="ECO:0000256" key="1">
    <source>
        <dbReference type="SAM" id="SignalP"/>
    </source>
</evidence>
<keyword evidence="1" id="KW-0732">Signal</keyword>
<dbReference type="GeneID" id="31364625"/>
<comment type="caution">
    <text evidence="2">The sequence shown here is derived from an EMBL/GenBank/DDBJ whole genome shotgun (WGS) entry which is preliminary data.</text>
</comment>
<dbReference type="RefSeq" id="XP_020430622.1">
    <property type="nucleotide sequence ID" value="XM_020579947.1"/>
</dbReference>
<dbReference type="EMBL" id="ADBJ01000038">
    <property type="protein sequence ID" value="EFA78498.1"/>
    <property type="molecule type" value="Genomic_DNA"/>
</dbReference>
<dbReference type="AlphaFoldDB" id="D3BKR8"/>
<dbReference type="InParanoid" id="D3BKR8"/>
<feature type="chain" id="PRO_5003041263" evidence="1">
    <location>
        <begin position="22"/>
        <end position="324"/>
    </location>
</feature>
<dbReference type="OMA" id="TIANSWT"/>
<protein>
    <submittedName>
        <fullName evidence="2">Uncharacterized protein</fullName>
    </submittedName>
</protein>
<evidence type="ECO:0000313" key="3">
    <source>
        <dbReference type="Proteomes" id="UP000001396"/>
    </source>
</evidence>
<gene>
    <name evidence="2" type="ORF">PPL_09150</name>
</gene>
<sequence>MRSSILFSTILLLSLINQCLSIEYLDINQFIMMGKYHQFYAVNTTTGELIKNVDAGKQNYFFQSFLSGNPFTNSFLLLATDQNDQQDVILEYSINDNTFTEINRINDSYSGLANAQMYAYDPVHNFVALPTVDMNEQNLTIYIWDFNTKQITYVSLPYAPMNGNTLYPVGSYDATTGNYYIIYNIDEPKLRLGTYLVVYNMWTRTIVKEPVYFYDFVMQVPQIVYTNDQIYFIDLCLVCNFKIYTADPPTQSTKNIYTVPAKFKQSNNFGSTFGVKGSSIVLFSSVTSEIYTTTVIDLATMQIHTSPSIAMTNTFQYEWISGGF</sequence>
<dbReference type="SUPFAM" id="SSF50998">
    <property type="entry name" value="Quinoprotein alcohol dehydrogenase-like"/>
    <property type="match status" value="1"/>
</dbReference>
<name>D3BKR8_HETP5</name>
<evidence type="ECO:0000313" key="2">
    <source>
        <dbReference type="EMBL" id="EFA78498.1"/>
    </source>
</evidence>
<reference evidence="2 3" key="1">
    <citation type="journal article" date="2011" name="Genome Res.">
        <title>Phylogeny-wide analysis of social amoeba genomes highlights ancient origins for complex intercellular communication.</title>
        <authorList>
            <person name="Heidel A.J."/>
            <person name="Lawal H.M."/>
            <person name="Felder M."/>
            <person name="Schilde C."/>
            <person name="Helps N.R."/>
            <person name="Tunggal B."/>
            <person name="Rivero F."/>
            <person name="John U."/>
            <person name="Schleicher M."/>
            <person name="Eichinger L."/>
            <person name="Platzer M."/>
            <person name="Noegel A.A."/>
            <person name="Schaap P."/>
            <person name="Gloeckner G."/>
        </authorList>
    </citation>
    <scope>NUCLEOTIDE SEQUENCE [LARGE SCALE GENOMIC DNA]</scope>
    <source>
        <strain evidence="3">ATCC 26659 / Pp 5 / PN500</strain>
    </source>
</reference>
<accession>D3BKR8</accession>
<keyword evidence="3" id="KW-1185">Reference proteome</keyword>
<dbReference type="InterPro" id="IPR011047">
    <property type="entry name" value="Quinoprotein_ADH-like_sf"/>
</dbReference>
<proteinExistence type="predicted"/>
<dbReference type="FunCoup" id="D3BKR8">
    <property type="interactions" value="9"/>
</dbReference>